<dbReference type="Gene3D" id="1.10.8.60">
    <property type="match status" value="1"/>
</dbReference>
<keyword evidence="2" id="KW-0067">ATP-binding</keyword>
<reference evidence="4 5" key="1">
    <citation type="submission" date="2019-08" db="EMBL/GenBank/DDBJ databases">
        <title>In-depth cultivation of the pig gut microbiome towards novel bacterial diversity and tailored functional studies.</title>
        <authorList>
            <person name="Wylensek D."/>
            <person name="Hitch T.C.A."/>
            <person name="Clavel T."/>
        </authorList>
    </citation>
    <scope>NUCLEOTIDE SEQUENCE [LARGE SCALE GENOMIC DNA]</scope>
    <source>
        <strain evidence="4 5">WCA-693-APC-5D-A</strain>
    </source>
</reference>
<dbReference type="SUPFAM" id="SSF52540">
    <property type="entry name" value="P-loop containing nucleoside triphosphate hydrolases"/>
    <property type="match status" value="1"/>
</dbReference>
<dbReference type="Pfam" id="PF25601">
    <property type="entry name" value="AAA_lid_14"/>
    <property type="match status" value="1"/>
</dbReference>
<proteinExistence type="predicted"/>
<dbReference type="AlphaFoldDB" id="A0A6I2UFN4"/>
<dbReference type="InterPro" id="IPR058031">
    <property type="entry name" value="AAA_lid_NorR"/>
</dbReference>
<gene>
    <name evidence="4" type="ORF">FYJ84_03170</name>
</gene>
<dbReference type="InterPro" id="IPR009057">
    <property type="entry name" value="Homeodomain-like_sf"/>
</dbReference>
<dbReference type="PANTHER" id="PTHR32071">
    <property type="entry name" value="TRANSCRIPTIONAL REGULATORY PROTEIN"/>
    <property type="match status" value="1"/>
</dbReference>
<dbReference type="GO" id="GO:0006355">
    <property type="term" value="P:regulation of DNA-templated transcription"/>
    <property type="evidence" value="ECO:0007669"/>
    <property type="project" value="InterPro"/>
</dbReference>
<sequence length="642" mass="72347">MIRGPRSREKLKAYYESYMKTGRPDPNVNPEVAASWAKSRAYGAPTDRIHTDHRLSREDFAARQRLHKEAISYLRHLTNNLRDFFKEYDISLLLLDEECVILKSYTMPFYQMTPGEIEGVRVGVEEIGTSSVSMAYDLQQPFWLFGPEMWVQDSHESDACSAPIFVDKKMRYIITMVGMHYQNMPQEAVMAVLKTLCYGLENYIQQQTRLKAQEAILDVIPFAVYHVQEGSEVAYANKLGMQRLKKIGIGRKDNKSFGTKLSDVVLNYRHTPIYSGFQGVLSHNREVTWITPSKTYEDITTVVPFERDSEDAVRSVVAISMPIEDLRTMVAHAAGFTAKYSLSSMVCASAAFSSVKEKALRLAKGRTHILLQGESGTGKQRMAHGIHQASPFATGPFIALHCGDVTPELLEQEIFGVSISREVSHPGKLELASGGTLFIDEIEKMPTDIARALAASLTTMESSRIGEETSRPINVRLVAACDTELRRLTERGSFDKSLYEVLSHSVIRIPPLRNRKEDIGVLGEHILSELAGLHQSSAKALAPDAVDFLMTYEWPGNIKQLQNVIEHAFFRTEGEVIHAEDINLFGDITLDARWKEDKEVFIKVWRVAGGNISRLSTLLHVSRVTLYRYLKKYGIEKSKIDS</sequence>
<dbReference type="Gene3D" id="3.30.450.40">
    <property type="match status" value="1"/>
</dbReference>
<dbReference type="SUPFAM" id="SSF46689">
    <property type="entry name" value="Homeodomain-like"/>
    <property type="match status" value="1"/>
</dbReference>
<evidence type="ECO:0000313" key="5">
    <source>
        <dbReference type="Proteomes" id="UP000433181"/>
    </source>
</evidence>
<dbReference type="GeneID" id="96777906"/>
<evidence type="ECO:0000256" key="2">
    <source>
        <dbReference type="ARBA" id="ARBA00022840"/>
    </source>
</evidence>
<dbReference type="GO" id="GO:0043565">
    <property type="term" value="F:sequence-specific DNA binding"/>
    <property type="evidence" value="ECO:0007669"/>
    <property type="project" value="InterPro"/>
</dbReference>
<evidence type="ECO:0000259" key="3">
    <source>
        <dbReference type="PROSITE" id="PS50045"/>
    </source>
</evidence>
<name>A0A6I2UFN4_9FIRM</name>
<dbReference type="PROSITE" id="PS00675">
    <property type="entry name" value="SIGMA54_INTERACT_1"/>
    <property type="match status" value="1"/>
</dbReference>
<keyword evidence="1" id="KW-0547">Nucleotide-binding</keyword>
<dbReference type="PROSITE" id="PS00676">
    <property type="entry name" value="SIGMA54_INTERACT_2"/>
    <property type="match status" value="1"/>
</dbReference>
<protein>
    <submittedName>
        <fullName evidence="4">Sigma-54-dependent Fis family transcriptional regulator</fullName>
    </submittedName>
</protein>
<dbReference type="InterPro" id="IPR025943">
    <property type="entry name" value="Sigma_54_int_dom_ATP-bd_2"/>
</dbReference>
<dbReference type="PROSITE" id="PS50045">
    <property type="entry name" value="SIGMA54_INTERACT_4"/>
    <property type="match status" value="1"/>
</dbReference>
<dbReference type="CDD" id="cd00009">
    <property type="entry name" value="AAA"/>
    <property type="match status" value="1"/>
</dbReference>
<keyword evidence="5" id="KW-1185">Reference proteome</keyword>
<dbReference type="RefSeq" id="WP_154406086.1">
    <property type="nucleotide sequence ID" value="NZ_JAQXJM010000178.1"/>
</dbReference>
<dbReference type="InterPro" id="IPR025662">
    <property type="entry name" value="Sigma_54_int_dom_ATP-bd_1"/>
</dbReference>
<dbReference type="EMBL" id="VUNR01000004">
    <property type="protein sequence ID" value="MSU07991.1"/>
    <property type="molecule type" value="Genomic_DNA"/>
</dbReference>
<dbReference type="GO" id="GO:0005524">
    <property type="term" value="F:ATP binding"/>
    <property type="evidence" value="ECO:0007669"/>
    <property type="project" value="UniProtKB-KW"/>
</dbReference>
<accession>A0A6I2UFN4</accession>
<dbReference type="InterPro" id="IPR029016">
    <property type="entry name" value="GAF-like_dom_sf"/>
</dbReference>
<dbReference type="InterPro" id="IPR002078">
    <property type="entry name" value="Sigma_54_int"/>
</dbReference>
<dbReference type="PANTHER" id="PTHR32071:SF57">
    <property type="entry name" value="C4-DICARBOXYLATE TRANSPORT TRANSCRIPTIONAL REGULATORY PROTEIN DCTD"/>
    <property type="match status" value="1"/>
</dbReference>
<dbReference type="InterPro" id="IPR027417">
    <property type="entry name" value="P-loop_NTPase"/>
</dbReference>
<feature type="domain" description="Sigma-54 factor interaction" evidence="3">
    <location>
        <begin position="345"/>
        <end position="570"/>
    </location>
</feature>
<dbReference type="Gene3D" id="3.40.50.300">
    <property type="entry name" value="P-loop containing nucleotide triphosphate hydrolases"/>
    <property type="match status" value="1"/>
</dbReference>
<comment type="caution">
    <text evidence="4">The sequence shown here is derived from an EMBL/GenBank/DDBJ whole genome shotgun (WGS) entry which is preliminary data.</text>
</comment>
<dbReference type="Pfam" id="PF00158">
    <property type="entry name" value="Sigma54_activat"/>
    <property type="match status" value="1"/>
</dbReference>
<dbReference type="SMART" id="SM00382">
    <property type="entry name" value="AAA"/>
    <property type="match status" value="1"/>
</dbReference>
<evidence type="ECO:0000313" key="4">
    <source>
        <dbReference type="EMBL" id="MSU07991.1"/>
    </source>
</evidence>
<evidence type="ECO:0000256" key="1">
    <source>
        <dbReference type="ARBA" id="ARBA00022741"/>
    </source>
</evidence>
<dbReference type="InterPro" id="IPR003593">
    <property type="entry name" value="AAA+_ATPase"/>
</dbReference>
<dbReference type="Gene3D" id="1.10.10.60">
    <property type="entry name" value="Homeodomain-like"/>
    <property type="match status" value="1"/>
</dbReference>
<dbReference type="Proteomes" id="UP000433181">
    <property type="component" value="Unassembled WGS sequence"/>
</dbReference>
<organism evidence="4 5">
    <name type="scientific">Anaerovibrio slackiae</name>
    <dbReference type="NCBI Taxonomy" id="2652309"/>
    <lineage>
        <taxon>Bacteria</taxon>
        <taxon>Bacillati</taxon>
        <taxon>Bacillota</taxon>
        <taxon>Negativicutes</taxon>
        <taxon>Selenomonadales</taxon>
        <taxon>Selenomonadaceae</taxon>
        <taxon>Anaerovibrio</taxon>
    </lineage>
</organism>